<dbReference type="Pfam" id="PF13692">
    <property type="entry name" value="Glyco_trans_1_4"/>
    <property type="match status" value="1"/>
</dbReference>
<dbReference type="PANTHER" id="PTHR45947:SF3">
    <property type="entry name" value="SULFOQUINOVOSYL TRANSFERASE SQD2"/>
    <property type="match status" value="1"/>
</dbReference>
<accession>A0ABU3T9Y3</accession>
<evidence type="ECO:0000313" key="6">
    <source>
        <dbReference type="Proteomes" id="UP001263371"/>
    </source>
</evidence>
<evidence type="ECO:0000259" key="4">
    <source>
        <dbReference type="Pfam" id="PF13579"/>
    </source>
</evidence>
<organism evidence="5 6">
    <name type="scientific">Microbacterium galbum</name>
    <dbReference type="NCBI Taxonomy" id="3075994"/>
    <lineage>
        <taxon>Bacteria</taxon>
        <taxon>Bacillati</taxon>
        <taxon>Actinomycetota</taxon>
        <taxon>Actinomycetes</taxon>
        <taxon>Micrococcales</taxon>
        <taxon>Microbacteriaceae</taxon>
        <taxon>Microbacterium</taxon>
    </lineage>
</organism>
<evidence type="ECO:0000256" key="1">
    <source>
        <dbReference type="ARBA" id="ARBA00021292"/>
    </source>
</evidence>
<dbReference type="SUPFAM" id="SSF53756">
    <property type="entry name" value="UDP-Glycosyltransferase/glycogen phosphorylase"/>
    <property type="match status" value="1"/>
</dbReference>
<dbReference type="RefSeq" id="WP_315995241.1">
    <property type="nucleotide sequence ID" value="NZ_JAWDIS010000002.1"/>
</dbReference>
<dbReference type="InterPro" id="IPR050194">
    <property type="entry name" value="Glycosyltransferase_grp1"/>
</dbReference>
<dbReference type="Proteomes" id="UP001263371">
    <property type="component" value="Unassembled WGS sequence"/>
</dbReference>
<keyword evidence="3 5" id="KW-0808">Transferase</keyword>
<dbReference type="GO" id="GO:0016757">
    <property type="term" value="F:glycosyltransferase activity"/>
    <property type="evidence" value="ECO:0007669"/>
    <property type="project" value="UniProtKB-KW"/>
</dbReference>
<comment type="caution">
    <text evidence="5">The sequence shown here is derived from an EMBL/GenBank/DDBJ whole genome shotgun (WGS) entry which is preliminary data.</text>
</comment>
<gene>
    <name evidence="5" type="ORF">RWH45_12670</name>
</gene>
<keyword evidence="2 5" id="KW-0328">Glycosyltransferase</keyword>
<keyword evidence="6" id="KW-1185">Reference proteome</keyword>
<dbReference type="PANTHER" id="PTHR45947">
    <property type="entry name" value="SULFOQUINOVOSYL TRANSFERASE SQD2"/>
    <property type="match status" value="1"/>
</dbReference>
<feature type="domain" description="Glycosyltransferase subfamily 4-like N-terminal" evidence="4">
    <location>
        <begin position="23"/>
        <end position="178"/>
    </location>
</feature>
<dbReference type="InterPro" id="IPR028098">
    <property type="entry name" value="Glyco_trans_4-like_N"/>
</dbReference>
<sequence>MPPAIDPPRPPRVVLHLVDRTTGGVPVAVRSYIANTPAGLTHVVASPHFDGAPAPVWREGNGVGEIRHAAWDVTTSLRALSSLRRIVADVRPDVVHAHSSFPGVYARVLGTGRARLVYTPHCFAFERRDIGAAARMLYRAIERILRPRADVLAAGGPGEALAAAGLGYPEDRLLVIPNVPSVSRAPSARPRSESTADTVTVGMLGRWAPQKDPDAFVSVVRGLRAELPGVNVRAKWIGGGEGAEDAPDDVEVTGWQSPEGVAAELAGLDVYVHTAAWEAAVAIAVLDAYECGIPILARSIPAMPELPPAVRLDIGMPRLVEAVRAGRLDHWAADNRARWGRYLAGRFTPPSQRVALERVWG</sequence>
<protein>
    <recommendedName>
        <fullName evidence="1">D-inositol 3-phosphate glycosyltransferase</fullName>
    </recommendedName>
</protein>
<dbReference type="Pfam" id="PF13579">
    <property type="entry name" value="Glyco_trans_4_4"/>
    <property type="match status" value="1"/>
</dbReference>
<dbReference type="CDD" id="cd03801">
    <property type="entry name" value="GT4_PimA-like"/>
    <property type="match status" value="1"/>
</dbReference>
<evidence type="ECO:0000313" key="5">
    <source>
        <dbReference type="EMBL" id="MDU0368070.1"/>
    </source>
</evidence>
<dbReference type="EMBL" id="JAWDIS010000002">
    <property type="protein sequence ID" value="MDU0368070.1"/>
    <property type="molecule type" value="Genomic_DNA"/>
</dbReference>
<evidence type="ECO:0000256" key="3">
    <source>
        <dbReference type="ARBA" id="ARBA00022679"/>
    </source>
</evidence>
<proteinExistence type="predicted"/>
<dbReference type="Gene3D" id="3.40.50.2000">
    <property type="entry name" value="Glycogen Phosphorylase B"/>
    <property type="match status" value="2"/>
</dbReference>
<name>A0ABU3T9Y3_9MICO</name>
<evidence type="ECO:0000256" key="2">
    <source>
        <dbReference type="ARBA" id="ARBA00022676"/>
    </source>
</evidence>
<reference evidence="5 6" key="1">
    <citation type="submission" date="2023-09" db="EMBL/GenBank/DDBJ databases">
        <title>Microbacterium fusihabitans sp. nov., Microbacterium phycihabitans sp. nov., and Microbacterium cervinum sp. nov., isolated from dried seaweeds of beach.</title>
        <authorList>
            <person name="Lee S.D."/>
        </authorList>
    </citation>
    <scope>NUCLEOTIDE SEQUENCE [LARGE SCALE GENOMIC DNA]</scope>
    <source>
        <strain evidence="5 6">KSW4-17</strain>
    </source>
</reference>